<dbReference type="GO" id="GO:0004527">
    <property type="term" value="F:exonuclease activity"/>
    <property type="evidence" value="ECO:0007669"/>
    <property type="project" value="UniProtKB-KW"/>
</dbReference>
<keyword evidence="1" id="KW-0378">Hydrolase</keyword>
<organism evidence="1">
    <name type="scientific">Thermosulfidibacter takaii</name>
    <dbReference type="NCBI Taxonomy" id="412593"/>
    <lineage>
        <taxon>Bacteria</taxon>
        <taxon>Pseudomonadati</taxon>
        <taxon>Thermosulfidibacterota</taxon>
        <taxon>Thermosulfidibacteria</taxon>
        <taxon>Thermosulfidibacterales</taxon>
        <taxon>Thermosulfidibacteraceae</taxon>
    </lineage>
</organism>
<dbReference type="EMBL" id="DQWS01000005">
    <property type="protein sequence ID" value="HDD52461.1"/>
    <property type="molecule type" value="Genomic_DNA"/>
</dbReference>
<evidence type="ECO:0000313" key="1">
    <source>
        <dbReference type="EMBL" id="HDD52461.1"/>
    </source>
</evidence>
<reference evidence="1" key="1">
    <citation type="journal article" date="2020" name="mSystems">
        <title>Genome- and Community-Level Interaction Insights into Carbon Utilization and Element Cycling Functions of Hydrothermarchaeota in Hydrothermal Sediment.</title>
        <authorList>
            <person name="Zhou Z."/>
            <person name="Liu Y."/>
            <person name="Xu W."/>
            <person name="Pan J."/>
            <person name="Luo Z.H."/>
            <person name="Li M."/>
        </authorList>
    </citation>
    <scope>NUCLEOTIDE SEQUENCE [LARGE SCALE GENOMIC DNA]</scope>
    <source>
        <strain evidence="1">HyVt-115</strain>
    </source>
</reference>
<accession>A0A7C0U5Q7</accession>
<proteinExistence type="predicted"/>
<protein>
    <submittedName>
        <fullName evidence="1">DNA repair exonuclease</fullName>
    </submittedName>
</protein>
<sequence length="53" mass="6123">MKVTFIHAADLHLGTPFKGLGEVSPWLKKRLIWANFEAFRRLVDLAREADMLL</sequence>
<gene>
    <name evidence="1" type="ORF">ENF32_00110</name>
</gene>
<dbReference type="AlphaFoldDB" id="A0A7C0U5Q7"/>
<feature type="non-terminal residue" evidence="1">
    <location>
        <position position="53"/>
    </location>
</feature>
<keyword evidence="1" id="KW-0269">Exonuclease</keyword>
<keyword evidence="1" id="KW-0540">Nuclease</keyword>
<name>A0A7C0U5Q7_9BACT</name>
<dbReference type="InterPro" id="IPR029052">
    <property type="entry name" value="Metallo-depent_PP-like"/>
</dbReference>
<dbReference type="Gene3D" id="3.60.21.10">
    <property type="match status" value="1"/>
</dbReference>
<comment type="caution">
    <text evidence="1">The sequence shown here is derived from an EMBL/GenBank/DDBJ whole genome shotgun (WGS) entry which is preliminary data.</text>
</comment>
<dbReference type="Proteomes" id="UP000885690">
    <property type="component" value="Unassembled WGS sequence"/>
</dbReference>
<dbReference type="SUPFAM" id="SSF56300">
    <property type="entry name" value="Metallo-dependent phosphatases"/>
    <property type="match status" value="1"/>
</dbReference>